<evidence type="ECO:0000313" key="6">
    <source>
        <dbReference type="Proteomes" id="UP000198940"/>
    </source>
</evidence>
<dbReference type="STRING" id="1055723.SAMN05216293_3362"/>
<dbReference type="GO" id="GO:0004622">
    <property type="term" value="F:phosphatidylcholine lysophospholipase activity"/>
    <property type="evidence" value="ECO:0007669"/>
    <property type="project" value="TreeGrafter"/>
</dbReference>
<dbReference type="Proteomes" id="UP000198940">
    <property type="component" value="Unassembled WGS sequence"/>
</dbReference>
<dbReference type="AlphaFoldDB" id="A0A1M7A5H6"/>
<dbReference type="Pfam" id="PF13472">
    <property type="entry name" value="Lipase_GDSL_2"/>
    <property type="match status" value="1"/>
</dbReference>
<gene>
    <name evidence="3" type="ORF">SAMN04487891_1087</name>
    <name evidence="4" type="ORF">SAMN05216293_3362</name>
</gene>
<dbReference type="EMBL" id="FRAT01000009">
    <property type="protein sequence ID" value="SHL37873.1"/>
    <property type="molecule type" value="Genomic_DNA"/>
</dbReference>
<feature type="domain" description="SGNH hydrolase-type esterase" evidence="2">
    <location>
        <begin position="53"/>
        <end position="216"/>
    </location>
</feature>
<organism evidence="4 5">
    <name type="scientific">Flagellimonas taeanensis</name>
    <dbReference type="NCBI Taxonomy" id="1005926"/>
    <lineage>
        <taxon>Bacteria</taxon>
        <taxon>Pseudomonadati</taxon>
        <taxon>Bacteroidota</taxon>
        <taxon>Flavobacteriia</taxon>
        <taxon>Flavobacteriales</taxon>
        <taxon>Flavobacteriaceae</taxon>
        <taxon>Flagellimonas</taxon>
    </lineage>
</organism>
<accession>A0A1M7A5H6</accession>
<proteinExistence type="predicted"/>
<keyword evidence="6" id="KW-1185">Reference proteome</keyword>
<dbReference type="OrthoDB" id="9794725at2"/>
<feature type="signal peptide" evidence="1">
    <location>
        <begin position="1"/>
        <end position="25"/>
    </location>
</feature>
<comment type="caution">
    <text evidence="4">The sequence shown here is derived from an EMBL/GenBank/DDBJ whole genome shotgun (WGS) entry which is preliminary data.</text>
</comment>
<dbReference type="InterPro" id="IPR051532">
    <property type="entry name" value="Ester_Hydrolysis_Enzymes"/>
</dbReference>
<dbReference type="EMBL" id="FOKU01000008">
    <property type="protein sequence ID" value="SFC25884.1"/>
    <property type="molecule type" value="Genomic_DNA"/>
</dbReference>
<keyword evidence="1" id="KW-0732">Signal</keyword>
<evidence type="ECO:0000313" key="3">
    <source>
        <dbReference type="EMBL" id="SFC25884.1"/>
    </source>
</evidence>
<dbReference type="InterPro" id="IPR036514">
    <property type="entry name" value="SGNH_hydro_sf"/>
</dbReference>
<dbReference type="PANTHER" id="PTHR30383:SF5">
    <property type="entry name" value="SGNH HYDROLASE-TYPE ESTERASE DOMAIN-CONTAINING PROTEIN"/>
    <property type="match status" value="1"/>
</dbReference>
<dbReference type="PANTHER" id="PTHR30383">
    <property type="entry name" value="THIOESTERASE 1/PROTEASE 1/LYSOPHOSPHOLIPASE L1"/>
    <property type="match status" value="1"/>
</dbReference>
<reference evidence="4 5" key="1">
    <citation type="submission" date="2016-11" db="EMBL/GenBank/DDBJ databases">
        <authorList>
            <person name="Varghese N."/>
            <person name="Submissions S."/>
        </authorList>
    </citation>
    <scope>NUCLEOTIDE SEQUENCE [LARGE SCALE GENOMIC DNA]</scope>
    <source>
        <strain evidence="4 5">CGMCC 1.12174</strain>
        <strain evidence="3 6">DSM 26351</strain>
    </source>
</reference>
<evidence type="ECO:0000313" key="4">
    <source>
        <dbReference type="EMBL" id="SHL37873.1"/>
    </source>
</evidence>
<dbReference type="InterPro" id="IPR013830">
    <property type="entry name" value="SGNH_hydro"/>
</dbReference>
<sequence>MLRTQTLIWTMASLLGFLNPMKSTAQDWPNLEKYRETNAALPAPAADEDRVVFMGNSITEGWSGANPDFFNENPYVNRGISGQTTPQMVLRFRQDVIDLKPKIVVILAGTNDIAGNTGPMTLAQIRDNILSMVQLAKANGISPIVCSVLPAYDYPWRPGKEPNIKIPELNGLIKEMAAQEEIMYLDYFSAMADDRNGLPKELTTDEVHLTKAGYAVMEKLVQEAILTTLSKK</sequence>
<dbReference type="Gene3D" id="3.40.50.1110">
    <property type="entry name" value="SGNH hydrolase"/>
    <property type="match status" value="1"/>
</dbReference>
<evidence type="ECO:0000259" key="2">
    <source>
        <dbReference type="Pfam" id="PF13472"/>
    </source>
</evidence>
<dbReference type="CDD" id="cd04501">
    <property type="entry name" value="SGNH_hydrolase_like_4"/>
    <property type="match status" value="1"/>
</dbReference>
<evidence type="ECO:0000313" key="5">
    <source>
        <dbReference type="Proteomes" id="UP000184031"/>
    </source>
</evidence>
<dbReference type="Proteomes" id="UP000184031">
    <property type="component" value="Unassembled WGS sequence"/>
</dbReference>
<dbReference type="SUPFAM" id="SSF52266">
    <property type="entry name" value="SGNH hydrolase"/>
    <property type="match status" value="1"/>
</dbReference>
<evidence type="ECO:0000256" key="1">
    <source>
        <dbReference type="SAM" id="SignalP"/>
    </source>
</evidence>
<feature type="chain" id="PRO_5009923573" evidence="1">
    <location>
        <begin position="26"/>
        <end position="232"/>
    </location>
</feature>
<protein>
    <submittedName>
        <fullName evidence="4">Lysophospholipase L1</fullName>
    </submittedName>
</protein>
<name>A0A1M7A5H6_9FLAO</name>